<feature type="compositionally biased region" description="Low complexity" evidence="1">
    <location>
        <begin position="1"/>
        <end position="27"/>
    </location>
</feature>
<dbReference type="Proteomes" id="UP001237156">
    <property type="component" value="Unassembled WGS sequence"/>
</dbReference>
<evidence type="ECO:0000313" key="3">
    <source>
        <dbReference type="Proteomes" id="UP001237156"/>
    </source>
</evidence>
<protein>
    <recommendedName>
        <fullName evidence="4">Flagellar hook-length control protein-like C-terminal domain-containing protein</fullName>
    </recommendedName>
</protein>
<sequence length="233" mass="24300">MSATATTSSAQSASCSASADARNSCDAQNVHDVRSAHASSRVSPKMQRDFDEALLRARLHPGVEDEEIGSSGAQLSDQPAPAPLPWAEKLPSTLSQAPLSGLQTFRGEVTAVSAGEAMTGAGAPVVATQQQAITAQSITPSSPALLQQHQGAVQSMAINGQGQQWQLQLPLAGATSGALGLRLTQSGAGEWQVRLHASASLRQQLQPHIGRLRQQLSQRGGRLEEDLGSEEEA</sequence>
<evidence type="ECO:0008006" key="4">
    <source>
        <dbReference type="Google" id="ProtNLM"/>
    </source>
</evidence>
<reference evidence="2 3" key="1">
    <citation type="submission" date="2023-04" db="EMBL/GenBank/DDBJ databases">
        <title>Ottowia paracancer sp. nov., isolated from human stomach.</title>
        <authorList>
            <person name="Song Y."/>
        </authorList>
    </citation>
    <scope>NUCLEOTIDE SEQUENCE [LARGE SCALE GENOMIC DNA]</scope>
    <source>
        <strain evidence="2 3">10c7w1</strain>
    </source>
</reference>
<evidence type="ECO:0000313" key="2">
    <source>
        <dbReference type="EMBL" id="MDG9700009.1"/>
    </source>
</evidence>
<gene>
    <name evidence="2" type="ORF">QB898_09870</name>
</gene>
<name>A0AAW6RMU5_9BURK</name>
<organism evidence="2 3">
    <name type="scientific">Ottowia cancrivicina</name>
    <dbReference type="NCBI Taxonomy" id="3040346"/>
    <lineage>
        <taxon>Bacteria</taxon>
        <taxon>Pseudomonadati</taxon>
        <taxon>Pseudomonadota</taxon>
        <taxon>Betaproteobacteria</taxon>
        <taxon>Burkholderiales</taxon>
        <taxon>Comamonadaceae</taxon>
        <taxon>Ottowia</taxon>
    </lineage>
</organism>
<evidence type="ECO:0000256" key="1">
    <source>
        <dbReference type="SAM" id="MobiDB-lite"/>
    </source>
</evidence>
<keyword evidence="3" id="KW-1185">Reference proteome</keyword>
<feature type="region of interest" description="Disordered" evidence="1">
    <location>
        <begin position="1"/>
        <end position="49"/>
    </location>
</feature>
<proteinExistence type="predicted"/>
<dbReference type="RefSeq" id="WP_279524813.1">
    <property type="nucleotide sequence ID" value="NZ_JARVII010000021.1"/>
</dbReference>
<dbReference type="AlphaFoldDB" id="A0AAW6RMU5"/>
<feature type="region of interest" description="Disordered" evidence="1">
    <location>
        <begin position="213"/>
        <end position="233"/>
    </location>
</feature>
<dbReference type="EMBL" id="JARVII010000021">
    <property type="protein sequence ID" value="MDG9700009.1"/>
    <property type="molecule type" value="Genomic_DNA"/>
</dbReference>
<accession>A0AAW6RMU5</accession>
<comment type="caution">
    <text evidence="2">The sequence shown here is derived from an EMBL/GenBank/DDBJ whole genome shotgun (WGS) entry which is preliminary data.</text>
</comment>